<dbReference type="GO" id="GO:0005886">
    <property type="term" value="C:plasma membrane"/>
    <property type="evidence" value="ECO:0007669"/>
    <property type="project" value="UniProtKB-SubCell"/>
</dbReference>
<keyword evidence="12" id="KW-0131">Cell cycle</keyword>
<organism evidence="22 23">
    <name type="scientific">Candidatus Magasanikbacteria bacterium RIFOXYC12_FULL_33_11</name>
    <dbReference type="NCBI Taxonomy" id="1798701"/>
    <lineage>
        <taxon>Bacteria</taxon>
        <taxon>Candidatus Magasanikiibacteriota</taxon>
    </lineage>
</organism>
<evidence type="ECO:0000256" key="4">
    <source>
        <dbReference type="ARBA" id="ARBA00022618"/>
    </source>
</evidence>
<keyword evidence="5" id="KW-0328">Glycosyltransferase</keyword>
<keyword evidence="3" id="KW-1003">Cell membrane</keyword>
<comment type="catalytic activity">
    <reaction evidence="20">
        <text>[GlcNAc-(1-&gt;4)-Mur2Ac(oyl-L-Ala-gamma-D-Glu-L-Lys-D-Ala-D-Ala)](n)-di-trans,octa-cis-undecaprenyl diphosphate + beta-D-GlcNAc-(1-&gt;4)-Mur2Ac(oyl-L-Ala-gamma-D-Glu-L-Lys-D-Ala-D-Ala)-di-trans,octa-cis-undecaprenyl diphosphate = [GlcNAc-(1-&gt;4)-Mur2Ac(oyl-L-Ala-gamma-D-Glu-L-Lys-D-Ala-D-Ala)](n+1)-di-trans,octa-cis-undecaprenyl diphosphate + di-trans,octa-cis-undecaprenyl diphosphate + H(+)</text>
        <dbReference type="Rhea" id="RHEA:23708"/>
        <dbReference type="Rhea" id="RHEA-COMP:9602"/>
        <dbReference type="Rhea" id="RHEA-COMP:9603"/>
        <dbReference type="ChEBI" id="CHEBI:15378"/>
        <dbReference type="ChEBI" id="CHEBI:58405"/>
        <dbReference type="ChEBI" id="CHEBI:60033"/>
        <dbReference type="ChEBI" id="CHEBI:78435"/>
        <dbReference type="EC" id="2.4.99.28"/>
    </reaction>
</comment>
<feature type="transmembrane region" description="Helical" evidence="21">
    <location>
        <begin position="146"/>
        <end position="163"/>
    </location>
</feature>
<evidence type="ECO:0000256" key="12">
    <source>
        <dbReference type="ARBA" id="ARBA00023306"/>
    </source>
</evidence>
<dbReference type="GO" id="GO:0032153">
    <property type="term" value="C:cell division site"/>
    <property type="evidence" value="ECO:0007669"/>
    <property type="project" value="TreeGrafter"/>
</dbReference>
<dbReference type="NCBIfam" id="TIGR02614">
    <property type="entry name" value="ftsW"/>
    <property type="match status" value="1"/>
</dbReference>
<evidence type="ECO:0000256" key="13">
    <source>
        <dbReference type="ARBA" id="ARBA00023316"/>
    </source>
</evidence>
<dbReference type="PANTHER" id="PTHR30474:SF2">
    <property type="entry name" value="PEPTIDOGLYCAN GLYCOSYLTRANSFERASE FTSW-RELATED"/>
    <property type="match status" value="1"/>
</dbReference>
<comment type="pathway">
    <text evidence="2">Cell wall biogenesis; peptidoglycan biosynthesis.</text>
</comment>
<feature type="transmembrane region" description="Helical" evidence="21">
    <location>
        <begin position="309"/>
        <end position="336"/>
    </location>
</feature>
<comment type="similarity">
    <text evidence="16">Belongs to the SEDS family. FtsW subfamily.</text>
</comment>
<keyword evidence="7 21" id="KW-0812">Transmembrane</keyword>
<feature type="transmembrane region" description="Helical" evidence="21">
    <location>
        <begin position="78"/>
        <end position="97"/>
    </location>
</feature>
<evidence type="ECO:0000256" key="10">
    <source>
        <dbReference type="ARBA" id="ARBA00022989"/>
    </source>
</evidence>
<keyword evidence="4 22" id="KW-0132">Cell division</keyword>
<evidence type="ECO:0000256" key="21">
    <source>
        <dbReference type="SAM" id="Phobius"/>
    </source>
</evidence>
<evidence type="ECO:0000256" key="5">
    <source>
        <dbReference type="ARBA" id="ARBA00022676"/>
    </source>
</evidence>
<dbReference type="EC" id="2.4.99.28" evidence="19"/>
<keyword evidence="13" id="KW-0961">Cell wall biogenesis/degradation</keyword>
<comment type="caution">
    <text evidence="22">The sequence shown here is derived from an EMBL/GenBank/DDBJ whole genome shotgun (WGS) entry which is preliminary data.</text>
</comment>
<dbReference type="AlphaFoldDB" id="A0A1F6NRM6"/>
<dbReference type="EMBL" id="MFQW01000010">
    <property type="protein sequence ID" value="OGH86602.1"/>
    <property type="molecule type" value="Genomic_DNA"/>
</dbReference>
<feature type="transmembrane region" description="Helical" evidence="21">
    <location>
        <begin position="49"/>
        <end position="66"/>
    </location>
</feature>
<feature type="transmembrane region" description="Helical" evidence="21">
    <location>
        <begin position="342"/>
        <end position="363"/>
    </location>
</feature>
<evidence type="ECO:0000256" key="3">
    <source>
        <dbReference type="ARBA" id="ARBA00022475"/>
    </source>
</evidence>
<dbReference type="Proteomes" id="UP000178349">
    <property type="component" value="Unassembled WGS sequence"/>
</dbReference>
<evidence type="ECO:0000256" key="11">
    <source>
        <dbReference type="ARBA" id="ARBA00023136"/>
    </source>
</evidence>
<evidence type="ECO:0000256" key="16">
    <source>
        <dbReference type="ARBA" id="ARBA00038053"/>
    </source>
</evidence>
<dbReference type="InterPro" id="IPR013437">
    <property type="entry name" value="FtsW"/>
</dbReference>
<dbReference type="GO" id="GO:0071555">
    <property type="term" value="P:cell wall organization"/>
    <property type="evidence" value="ECO:0007669"/>
    <property type="project" value="UniProtKB-KW"/>
</dbReference>
<evidence type="ECO:0000256" key="6">
    <source>
        <dbReference type="ARBA" id="ARBA00022679"/>
    </source>
</evidence>
<evidence type="ECO:0000256" key="8">
    <source>
        <dbReference type="ARBA" id="ARBA00022960"/>
    </source>
</evidence>
<feature type="transmembrane region" description="Helical" evidence="21">
    <location>
        <begin position="276"/>
        <end position="297"/>
    </location>
</feature>
<evidence type="ECO:0000256" key="7">
    <source>
        <dbReference type="ARBA" id="ARBA00022692"/>
    </source>
</evidence>
<dbReference type="PANTHER" id="PTHR30474">
    <property type="entry name" value="CELL CYCLE PROTEIN"/>
    <property type="match status" value="1"/>
</dbReference>
<keyword evidence="8" id="KW-0133">Cell shape</keyword>
<evidence type="ECO:0000313" key="22">
    <source>
        <dbReference type="EMBL" id="OGH86602.1"/>
    </source>
</evidence>
<evidence type="ECO:0000256" key="9">
    <source>
        <dbReference type="ARBA" id="ARBA00022984"/>
    </source>
</evidence>
<evidence type="ECO:0000256" key="15">
    <source>
        <dbReference type="ARBA" id="ARBA00033270"/>
    </source>
</evidence>
<evidence type="ECO:0000256" key="1">
    <source>
        <dbReference type="ARBA" id="ARBA00004651"/>
    </source>
</evidence>
<evidence type="ECO:0000256" key="14">
    <source>
        <dbReference type="ARBA" id="ARBA00032370"/>
    </source>
</evidence>
<evidence type="ECO:0000256" key="19">
    <source>
        <dbReference type="ARBA" id="ARBA00044770"/>
    </source>
</evidence>
<evidence type="ECO:0000313" key="23">
    <source>
        <dbReference type="Proteomes" id="UP000178349"/>
    </source>
</evidence>
<dbReference type="GO" id="GO:0015648">
    <property type="term" value="F:lipid-linked peptidoglycan transporter activity"/>
    <property type="evidence" value="ECO:0007669"/>
    <property type="project" value="TreeGrafter"/>
</dbReference>
<evidence type="ECO:0000256" key="17">
    <source>
        <dbReference type="ARBA" id="ARBA00041185"/>
    </source>
</evidence>
<feature type="transmembrane region" description="Helical" evidence="21">
    <location>
        <begin position="169"/>
        <end position="186"/>
    </location>
</feature>
<dbReference type="GO" id="GO:0051301">
    <property type="term" value="P:cell division"/>
    <property type="evidence" value="ECO:0007669"/>
    <property type="project" value="UniProtKB-KW"/>
</dbReference>
<proteinExistence type="inferred from homology"/>
<comment type="subcellular location">
    <subcellularLocation>
        <location evidence="1">Cell membrane</location>
        <topology evidence="1">Multi-pass membrane protein</topology>
    </subcellularLocation>
</comment>
<evidence type="ECO:0000256" key="18">
    <source>
        <dbReference type="ARBA" id="ARBA00041418"/>
    </source>
</evidence>
<protein>
    <recommendedName>
        <fullName evidence="17">Probable peptidoglycan glycosyltransferase FtsW</fullName>
        <ecNumber evidence="19">2.4.99.28</ecNumber>
    </recommendedName>
    <alternativeName>
        <fullName evidence="18">Cell division protein FtsW</fullName>
    </alternativeName>
    <alternativeName>
        <fullName evidence="15">Cell wall polymerase</fullName>
    </alternativeName>
    <alternativeName>
        <fullName evidence="14">Peptidoglycan polymerase</fullName>
    </alternativeName>
</protein>
<keyword evidence="11 21" id="KW-0472">Membrane</keyword>
<keyword evidence="10 21" id="KW-1133">Transmembrane helix</keyword>
<feature type="transmembrane region" description="Helical" evidence="21">
    <location>
        <begin position="12"/>
        <end position="37"/>
    </location>
</feature>
<name>A0A1F6NRM6_9BACT</name>
<keyword evidence="6" id="KW-0808">Transferase</keyword>
<reference evidence="22 23" key="1">
    <citation type="journal article" date="2016" name="Nat. Commun.">
        <title>Thousands of microbial genomes shed light on interconnected biogeochemical processes in an aquifer system.</title>
        <authorList>
            <person name="Anantharaman K."/>
            <person name="Brown C.T."/>
            <person name="Hug L.A."/>
            <person name="Sharon I."/>
            <person name="Castelle C.J."/>
            <person name="Probst A.J."/>
            <person name="Thomas B.C."/>
            <person name="Singh A."/>
            <person name="Wilkins M.J."/>
            <person name="Karaoz U."/>
            <person name="Brodie E.L."/>
            <person name="Williams K.H."/>
            <person name="Hubbard S.S."/>
            <person name="Banfield J.F."/>
        </authorList>
    </citation>
    <scope>NUCLEOTIDE SEQUENCE [LARGE SCALE GENOMIC DNA]</scope>
</reference>
<dbReference type="InterPro" id="IPR001182">
    <property type="entry name" value="FtsW/RodA"/>
</dbReference>
<evidence type="ECO:0000256" key="2">
    <source>
        <dbReference type="ARBA" id="ARBA00004752"/>
    </source>
</evidence>
<dbReference type="Pfam" id="PF01098">
    <property type="entry name" value="FTSW_RODA_SPOVE"/>
    <property type="match status" value="1"/>
</dbReference>
<accession>A0A1F6NRM6</accession>
<keyword evidence="9" id="KW-0573">Peptidoglycan synthesis</keyword>
<feature type="transmembrane region" description="Helical" evidence="21">
    <location>
        <begin position="117"/>
        <end position="134"/>
    </location>
</feature>
<evidence type="ECO:0000256" key="20">
    <source>
        <dbReference type="ARBA" id="ARBA00049902"/>
    </source>
</evidence>
<dbReference type="GO" id="GO:0008360">
    <property type="term" value="P:regulation of cell shape"/>
    <property type="evidence" value="ECO:0007669"/>
    <property type="project" value="UniProtKB-KW"/>
</dbReference>
<sequence>MRSSKTRKADYSFITLLFILIFFGLMILSSAGVAVGIRSFDDQYFFIKRQLFLGFLPGLFLFLVLAKMNYEVWRKYATPIFGLGLFLLFLTFIPGIGSTNNTGTRSWINLLGFSFQPAEAMKLSLVIFMSAFLAKMGSKIENLKEGFWPALGVGVVPIGLVILQPDIGTTAILFAILIALLFFANARFLHLSSLLLVAIVGFAFLVIIAPYRAERLTTFLHPELDPQGQGYQINQAFLAIGSGGVFGLGFGHSRQKFQYLPEVHGDSIFAIMSEELGFVVIIGFLFLLFLILKQGFVIAKECKDDFGKLLVSGIMFWFFAQSFLNIGAIVGILPLTGVPLPFVSHGGSALLINMAAMGIVVSVSKHS</sequence>
<feature type="transmembrane region" description="Helical" evidence="21">
    <location>
        <begin position="193"/>
        <end position="213"/>
    </location>
</feature>
<dbReference type="GO" id="GO:0009252">
    <property type="term" value="P:peptidoglycan biosynthetic process"/>
    <property type="evidence" value="ECO:0007669"/>
    <property type="project" value="UniProtKB-KW"/>
</dbReference>
<dbReference type="GO" id="GO:0008955">
    <property type="term" value="F:peptidoglycan glycosyltransferase activity"/>
    <property type="evidence" value="ECO:0007669"/>
    <property type="project" value="UniProtKB-EC"/>
</dbReference>
<gene>
    <name evidence="22" type="ORF">A2493_02920</name>
</gene>